<dbReference type="STRING" id="8022.A0A060YYA3"/>
<sequence length="65" mass="7234">MTFARNLSVIHQEISAPNMQGETNFKDLIRDIEEVLGMTVQNKAQVTEGEERTAAVAVRTKLDST</sequence>
<reference evidence="1" key="1">
    <citation type="journal article" date="2014" name="Nat. Commun.">
        <title>The rainbow trout genome provides novel insights into evolution after whole-genome duplication in vertebrates.</title>
        <authorList>
            <person name="Berthelot C."/>
            <person name="Brunet F."/>
            <person name="Chalopin D."/>
            <person name="Juanchich A."/>
            <person name="Bernard M."/>
            <person name="Noel B."/>
            <person name="Bento P."/>
            <person name="Da Silva C."/>
            <person name="Labadie K."/>
            <person name="Alberti A."/>
            <person name="Aury J.M."/>
            <person name="Louis A."/>
            <person name="Dehais P."/>
            <person name="Bardou P."/>
            <person name="Montfort J."/>
            <person name="Klopp C."/>
            <person name="Cabau C."/>
            <person name="Gaspin C."/>
            <person name="Thorgaard G.H."/>
            <person name="Boussaha M."/>
            <person name="Quillet E."/>
            <person name="Guyomard R."/>
            <person name="Galiana D."/>
            <person name="Bobe J."/>
            <person name="Volff J.N."/>
            <person name="Genet C."/>
            <person name="Wincker P."/>
            <person name="Jaillon O."/>
            <person name="Roest Crollius H."/>
            <person name="Guiguen Y."/>
        </authorList>
    </citation>
    <scope>NUCLEOTIDE SEQUENCE [LARGE SCALE GENOMIC DNA]</scope>
</reference>
<dbReference type="EMBL" id="FR926339">
    <property type="protein sequence ID" value="CDQ96577.1"/>
    <property type="molecule type" value="Genomic_DNA"/>
</dbReference>
<dbReference type="InterPro" id="IPR038752">
    <property type="entry name" value="IQCH"/>
</dbReference>
<dbReference type="PaxDb" id="8022-A0A060YYA3"/>
<name>A0A060YYA3_ONCMY</name>
<reference evidence="1" key="2">
    <citation type="submission" date="2014-03" db="EMBL/GenBank/DDBJ databases">
        <authorList>
            <person name="Genoscope - CEA"/>
        </authorList>
    </citation>
    <scope>NUCLEOTIDE SEQUENCE</scope>
</reference>
<feature type="non-terminal residue" evidence="1">
    <location>
        <position position="65"/>
    </location>
</feature>
<dbReference type="PANTHER" id="PTHR14465">
    <property type="entry name" value="IQ DOMAIN-CONTAINING PROTEIN H"/>
    <property type="match status" value="1"/>
</dbReference>
<organism evidence="1 2">
    <name type="scientific">Oncorhynchus mykiss</name>
    <name type="common">Rainbow trout</name>
    <name type="synonym">Salmo gairdneri</name>
    <dbReference type="NCBI Taxonomy" id="8022"/>
    <lineage>
        <taxon>Eukaryota</taxon>
        <taxon>Metazoa</taxon>
        <taxon>Chordata</taxon>
        <taxon>Craniata</taxon>
        <taxon>Vertebrata</taxon>
        <taxon>Euteleostomi</taxon>
        <taxon>Actinopterygii</taxon>
        <taxon>Neopterygii</taxon>
        <taxon>Teleostei</taxon>
        <taxon>Protacanthopterygii</taxon>
        <taxon>Salmoniformes</taxon>
        <taxon>Salmonidae</taxon>
        <taxon>Salmoninae</taxon>
        <taxon>Oncorhynchus</taxon>
    </lineage>
</organism>
<protein>
    <submittedName>
        <fullName evidence="1">Uncharacterized protein</fullName>
    </submittedName>
</protein>
<dbReference type="PANTHER" id="PTHR14465:SF0">
    <property type="entry name" value="IQ DOMAIN-CONTAINING PROTEIN H"/>
    <property type="match status" value="1"/>
</dbReference>
<dbReference type="Proteomes" id="UP000193380">
    <property type="component" value="Unassembled WGS sequence"/>
</dbReference>
<proteinExistence type="predicted"/>
<evidence type="ECO:0000313" key="1">
    <source>
        <dbReference type="EMBL" id="CDQ96577.1"/>
    </source>
</evidence>
<evidence type="ECO:0000313" key="2">
    <source>
        <dbReference type="Proteomes" id="UP000193380"/>
    </source>
</evidence>
<dbReference type="AlphaFoldDB" id="A0A060YYA3"/>
<gene>
    <name evidence="1" type="ORF">GSONMT00040842001</name>
</gene>
<accession>A0A060YYA3</accession>